<organism evidence="1">
    <name type="scientific">Candidatus Paraimprobicoccus trichonymphae</name>
    <dbReference type="NCBI Taxonomy" id="3033793"/>
    <lineage>
        <taxon>Bacteria</taxon>
        <taxon>Bacillati</taxon>
        <taxon>Bacillota</taxon>
        <taxon>Clostridia</taxon>
        <taxon>Candidatus Paraimprobicoccus</taxon>
    </lineage>
</organism>
<gene>
    <name evidence="1" type="ORF">RsTaC01_0107</name>
</gene>
<dbReference type="KEGG" id="ptrh:RsTaC01_0107"/>
<reference evidence="1" key="1">
    <citation type="journal article" date="2023" name="ISME J.">
        <title>Emergence of putative energy parasites within Clostridia revealed by genome analysis of a novel endosymbiotic clade.</title>
        <authorList>
            <person name="Takahashi K."/>
            <person name="Kuwahara H."/>
            <person name="Horikawa Y."/>
            <person name="Izawa K."/>
            <person name="Kato D."/>
            <person name="Inagaki T."/>
            <person name="Yuki M."/>
            <person name="Ohkuma M."/>
            <person name="Hongoh Y."/>
        </authorList>
    </citation>
    <scope>NUCLEOTIDE SEQUENCE</scope>
    <source>
        <strain evidence="1">RsTa-C01</strain>
    </source>
</reference>
<name>A0AA48L192_9FIRM</name>
<proteinExistence type="predicted"/>
<dbReference type="EMBL" id="AP027925">
    <property type="protein sequence ID" value="BED92400.1"/>
    <property type="molecule type" value="Genomic_DNA"/>
</dbReference>
<protein>
    <submittedName>
        <fullName evidence="1">Uncharacterized protein</fullName>
    </submittedName>
</protein>
<evidence type="ECO:0000313" key="1">
    <source>
        <dbReference type="EMBL" id="BED92400.1"/>
    </source>
</evidence>
<dbReference type="AlphaFoldDB" id="A0AA48L192"/>
<sequence length="153" mass="17939">MKGIKCNKISSSLTKINKTILLFCEDSNSRILNVVPFVNKKGDIIGSITFELRIKNSCSRQQIFDFFVNCTGNIEYEFSREPVVNYFKEHNLIMFRNISELKDLLNSEEDQIIYLSIGGYRKKFDCLVQEIMKNSIEKHFYNNESNTLETLLW</sequence>
<accession>A0AA48L192</accession>
<dbReference type="Proteomes" id="UP001335720">
    <property type="component" value="Chromosome"/>
</dbReference>